<proteinExistence type="predicted"/>
<gene>
    <name evidence="2" type="ORF">GX523_14150</name>
</gene>
<comment type="caution">
    <text evidence="2">The sequence shown here is derived from an EMBL/GenBank/DDBJ whole genome shotgun (WGS) entry which is preliminary data.</text>
</comment>
<organism evidence="2 3">
    <name type="scientific">Desulfitobacterium dehalogenans</name>
    <dbReference type="NCBI Taxonomy" id="36854"/>
    <lineage>
        <taxon>Bacteria</taxon>
        <taxon>Bacillati</taxon>
        <taxon>Bacillota</taxon>
        <taxon>Clostridia</taxon>
        <taxon>Eubacteriales</taxon>
        <taxon>Desulfitobacteriaceae</taxon>
        <taxon>Desulfitobacterium</taxon>
    </lineage>
</organism>
<evidence type="ECO:0000313" key="3">
    <source>
        <dbReference type="Proteomes" id="UP000553059"/>
    </source>
</evidence>
<dbReference type="Proteomes" id="UP000553059">
    <property type="component" value="Unassembled WGS sequence"/>
</dbReference>
<feature type="transmembrane region" description="Helical" evidence="1">
    <location>
        <begin position="25"/>
        <end position="47"/>
    </location>
</feature>
<dbReference type="AlphaFoldDB" id="A0A7C7DB73"/>
<sequence>MAFPIESACALLAEKTGAAFSRIRYGVDILSVAGSVLLSLIFSLPLFAREGTVISLFLLTAAISLTKKRYEKSHAVKRYNREQKQL</sequence>
<keyword evidence="1" id="KW-1133">Transmembrane helix</keyword>
<keyword evidence="1" id="KW-0472">Membrane</keyword>
<dbReference type="EMBL" id="DUTF01000306">
    <property type="protein sequence ID" value="HHY27858.1"/>
    <property type="molecule type" value="Genomic_DNA"/>
</dbReference>
<accession>A0A7C7DB73</accession>
<evidence type="ECO:0000313" key="2">
    <source>
        <dbReference type="EMBL" id="HHY27858.1"/>
    </source>
</evidence>
<dbReference type="Pfam" id="PF19700">
    <property type="entry name" value="DUF6198"/>
    <property type="match status" value="1"/>
</dbReference>
<keyword evidence="1" id="KW-0812">Transmembrane</keyword>
<protein>
    <submittedName>
        <fullName evidence="2">Uncharacterized protein</fullName>
    </submittedName>
</protein>
<evidence type="ECO:0000256" key="1">
    <source>
        <dbReference type="SAM" id="Phobius"/>
    </source>
</evidence>
<name>A0A7C7DB73_9FIRM</name>
<reference evidence="2 3" key="1">
    <citation type="journal article" date="2020" name="Biotechnol. Biofuels">
        <title>New insights from the biogas microbiome by comprehensive genome-resolved metagenomics of nearly 1600 species originating from multiple anaerobic digesters.</title>
        <authorList>
            <person name="Campanaro S."/>
            <person name="Treu L."/>
            <person name="Rodriguez-R L.M."/>
            <person name="Kovalovszki A."/>
            <person name="Ziels R.M."/>
            <person name="Maus I."/>
            <person name="Zhu X."/>
            <person name="Kougias P.G."/>
            <person name="Basile A."/>
            <person name="Luo G."/>
            <person name="Schluter A."/>
            <person name="Konstantinidis K.T."/>
            <person name="Angelidaki I."/>
        </authorList>
    </citation>
    <scope>NUCLEOTIDE SEQUENCE [LARGE SCALE GENOMIC DNA]</scope>
    <source>
        <strain evidence="2">AS05jafATM_4</strain>
    </source>
</reference>
<dbReference type="InterPro" id="IPR038750">
    <property type="entry name" value="YczE/YyaS-like"/>
</dbReference>
<feature type="transmembrane region" description="Helical" evidence="1">
    <location>
        <begin position="53"/>
        <end position="70"/>
    </location>
</feature>